<proteinExistence type="predicted"/>
<protein>
    <submittedName>
        <fullName evidence="1">Uncharacterized protein</fullName>
    </submittedName>
</protein>
<accession>A0A1F4PMI2</accession>
<evidence type="ECO:0000313" key="2">
    <source>
        <dbReference type="Proteomes" id="UP000179010"/>
    </source>
</evidence>
<organism evidence="1 2">
    <name type="scientific">candidate division Kazan bacterium RIFCSPLOWO2_01_FULL_48_13</name>
    <dbReference type="NCBI Taxonomy" id="1798539"/>
    <lineage>
        <taxon>Bacteria</taxon>
        <taxon>Bacteria division Kazan-3B-28</taxon>
    </lineage>
</organism>
<reference evidence="1 2" key="1">
    <citation type="journal article" date="2016" name="Nat. Commun.">
        <title>Thousands of microbial genomes shed light on interconnected biogeochemical processes in an aquifer system.</title>
        <authorList>
            <person name="Anantharaman K."/>
            <person name="Brown C.T."/>
            <person name="Hug L.A."/>
            <person name="Sharon I."/>
            <person name="Castelle C.J."/>
            <person name="Probst A.J."/>
            <person name="Thomas B.C."/>
            <person name="Singh A."/>
            <person name="Wilkins M.J."/>
            <person name="Karaoz U."/>
            <person name="Brodie E.L."/>
            <person name="Williams K.H."/>
            <person name="Hubbard S.S."/>
            <person name="Banfield J.F."/>
        </authorList>
    </citation>
    <scope>NUCLEOTIDE SEQUENCE [LARGE SCALE GENOMIC DNA]</scope>
</reference>
<dbReference type="EMBL" id="METE01000011">
    <property type="protein sequence ID" value="OGB85063.1"/>
    <property type="molecule type" value="Genomic_DNA"/>
</dbReference>
<evidence type="ECO:0000313" key="1">
    <source>
        <dbReference type="EMBL" id="OGB85063.1"/>
    </source>
</evidence>
<dbReference type="AlphaFoldDB" id="A0A1F4PMI2"/>
<comment type="caution">
    <text evidence="1">The sequence shown here is derived from an EMBL/GenBank/DDBJ whole genome shotgun (WGS) entry which is preliminary data.</text>
</comment>
<dbReference type="Proteomes" id="UP000179010">
    <property type="component" value="Unassembled WGS sequence"/>
</dbReference>
<sequence>MKSPSIFRRLKKTLLYSGYRVILTDRFARRKGGMARGSKGYILPDDLAIFINKTIGVNDRVITLVHELLHEIYPEWQEQRVDRSSKRIFNHLTVPQLGFLQYFVMLPAEIKAMLKSNQLSPACW</sequence>
<name>A0A1F4PMI2_UNCK3</name>
<gene>
    <name evidence="1" type="ORF">A2994_00430</name>
</gene>